<reference evidence="1 2" key="1">
    <citation type="submission" date="2016-01" db="EMBL/GenBank/DDBJ databases">
        <authorList>
            <person name="Oliw E.H."/>
        </authorList>
    </citation>
    <scope>NUCLEOTIDE SEQUENCE [LARGE SCALE GENOMIC DNA]</scope>
    <source>
        <strain evidence="1">LMG 27134</strain>
    </source>
</reference>
<accession>A0A158JP31</accession>
<dbReference type="Pfam" id="PF12086">
    <property type="entry name" value="DUF3563"/>
    <property type="match status" value="1"/>
</dbReference>
<evidence type="ECO:0000313" key="1">
    <source>
        <dbReference type="EMBL" id="SAL70577.1"/>
    </source>
</evidence>
<dbReference type="EMBL" id="FCOK02000103">
    <property type="protein sequence ID" value="SAL70577.1"/>
    <property type="molecule type" value="Genomic_DNA"/>
</dbReference>
<organism evidence="1 2">
    <name type="scientific">Caballeronia udeis</name>
    <dbReference type="NCBI Taxonomy" id="1232866"/>
    <lineage>
        <taxon>Bacteria</taxon>
        <taxon>Pseudomonadati</taxon>
        <taxon>Pseudomonadota</taxon>
        <taxon>Betaproteobacteria</taxon>
        <taxon>Burkholderiales</taxon>
        <taxon>Burkholderiaceae</taxon>
        <taxon>Caballeronia</taxon>
    </lineage>
</organism>
<dbReference type="OrthoDB" id="9110042at2"/>
<dbReference type="RefSeq" id="WP_062092441.1">
    <property type="nucleotide sequence ID" value="NZ_FCOK02000103.1"/>
</dbReference>
<protein>
    <submittedName>
        <fullName evidence="1">Uncharacterized protein</fullName>
    </submittedName>
</protein>
<dbReference type="AlphaFoldDB" id="A0A158JP31"/>
<evidence type="ECO:0000313" key="2">
    <source>
        <dbReference type="Proteomes" id="UP000054683"/>
    </source>
</evidence>
<sequence>MYLLSRVLLSLTKSSHQREKERNDAYLAEASDVCDPEKRAQNIDHRASVQLTIESLRNYCSSRC</sequence>
<dbReference type="Proteomes" id="UP000054683">
    <property type="component" value="Unassembled WGS sequence"/>
</dbReference>
<dbReference type="InterPro" id="IPR021946">
    <property type="entry name" value="DUF3563"/>
</dbReference>
<proteinExistence type="predicted"/>
<name>A0A158JP31_9BURK</name>
<gene>
    <name evidence="1" type="ORF">AWB69_08378</name>
</gene>